<dbReference type="EMBL" id="LR026966">
    <property type="protein sequence ID" value="VBB77855.1"/>
    <property type="molecule type" value="Genomic_DNA"/>
</dbReference>
<dbReference type="SMART" id="SM00753">
    <property type="entry name" value="PAM"/>
    <property type="match status" value="1"/>
</dbReference>
<dbReference type="Pfam" id="PF18503">
    <property type="entry name" value="RPN6_C_helix"/>
    <property type="match status" value="1"/>
</dbReference>
<dbReference type="Proteomes" id="UP000280685">
    <property type="component" value="Chromosome 3"/>
</dbReference>
<dbReference type="PROSITE" id="PS50250">
    <property type="entry name" value="PCI"/>
    <property type="match status" value="1"/>
</dbReference>
<dbReference type="SMART" id="SM00088">
    <property type="entry name" value="PINT"/>
    <property type="match status" value="1"/>
</dbReference>
<accession>A0ABY6S714</accession>
<evidence type="ECO:0000259" key="3">
    <source>
        <dbReference type="PROSITE" id="PS50250"/>
    </source>
</evidence>
<dbReference type="PANTHER" id="PTHR10678">
    <property type="entry name" value="26S PROTEASOME NON-ATPASE REGULATORY SUBUNIT 11/COP9 SIGNALOSOME COMPLEX SUBUNIT 2"/>
    <property type="match status" value="1"/>
</dbReference>
<dbReference type="GO" id="GO:0000502">
    <property type="term" value="C:proteasome complex"/>
    <property type="evidence" value="ECO:0007669"/>
    <property type="project" value="UniProtKB-KW"/>
</dbReference>
<gene>
    <name evidence="4" type="ORF">PODCO_308020</name>
</gene>
<evidence type="ECO:0000313" key="5">
    <source>
        <dbReference type="Proteomes" id="UP000280685"/>
    </source>
</evidence>
<dbReference type="InterPro" id="IPR050871">
    <property type="entry name" value="26S_Proteasome/COP9_Components"/>
</dbReference>
<evidence type="ECO:0000313" key="4">
    <source>
        <dbReference type="EMBL" id="VBB77855.1"/>
    </source>
</evidence>
<feature type="domain" description="PCI" evidence="3">
    <location>
        <begin position="223"/>
        <end position="392"/>
    </location>
</feature>
<evidence type="ECO:0000256" key="2">
    <source>
        <dbReference type="ARBA" id="ARBA00022942"/>
    </source>
</evidence>
<dbReference type="InterPro" id="IPR040780">
    <property type="entry name" value="Rpn6_C_helix"/>
</dbReference>
<evidence type="ECO:0000256" key="1">
    <source>
        <dbReference type="ARBA" id="ARBA00007454"/>
    </source>
</evidence>
<dbReference type="Pfam" id="PF01399">
    <property type="entry name" value="PCI"/>
    <property type="match status" value="1"/>
</dbReference>
<dbReference type="SUPFAM" id="SSF46785">
    <property type="entry name" value="Winged helix' DNA-binding domain"/>
    <property type="match status" value="1"/>
</dbReference>
<dbReference type="Gene3D" id="1.25.40.570">
    <property type="match status" value="1"/>
</dbReference>
<dbReference type="Pfam" id="PF18055">
    <property type="entry name" value="RPN6_N"/>
    <property type="match status" value="1"/>
</dbReference>
<dbReference type="InterPro" id="IPR000717">
    <property type="entry name" value="PCI_dom"/>
</dbReference>
<dbReference type="InterPro" id="IPR011990">
    <property type="entry name" value="TPR-like_helical_dom_sf"/>
</dbReference>
<proteinExistence type="inferred from homology"/>
<protein>
    <submittedName>
        <fullName evidence="4">26S proteasome regulatory subunit rpn6</fullName>
    </submittedName>
</protein>
<sequence>MAQGDSERVREAQKLAPVNPQKAIELYKEIISQPPSINSEAAIREYETALISLGELYRDQQNTNELVGLVTTSRTVLSSFAKAKTAKLVRQLLDLFDAIPNSLETQIAVTKSCIEWATSERRSFLRQNLETRLVALYMKKQAYYDALTLINGLLKELKRMDDKLVLVEVQLLESRVYHALGNISKARAALTSARTSAASVYTPPLLQANLDMQSGMLHAEDKDFQTAFSYFIEALDGYHSQDEASRAQAALQYMLLCKIMLNLADDVNQLMTSKQAQKYAGKSLEAMKAIARAHSNRSLEEYERALGTYKWELASDGFVRNHLRRLYDAMLEQNLIKVIEPFSRVEIDHIAKMVSLDKEQVERKLSQMILDKVIIGVLDQGAGCLIIYDETHRDEAYDAALATIEKLSNVVDVLYTNQASLLE</sequence>
<name>A0ABY6S714_PODCO</name>
<dbReference type="SUPFAM" id="SSF48452">
    <property type="entry name" value="TPR-like"/>
    <property type="match status" value="1"/>
</dbReference>
<keyword evidence="5" id="KW-1185">Reference proteome</keyword>
<dbReference type="InterPro" id="IPR040773">
    <property type="entry name" value="Rpn6_N"/>
</dbReference>
<keyword evidence="2 4" id="KW-0647">Proteasome</keyword>
<dbReference type="InterPro" id="IPR036390">
    <property type="entry name" value="WH_DNA-bd_sf"/>
</dbReference>
<comment type="similarity">
    <text evidence="1">Belongs to the proteasome subunit S9 family.</text>
</comment>
<reference evidence="4" key="1">
    <citation type="submission" date="2018-02" db="EMBL/GenBank/DDBJ databases">
        <authorList>
            <person name="Silar P."/>
        </authorList>
    </citation>
    <scope>NUCLEOTIDE SEQUENCE [LARGE SCALE GENOMIC DNA]</scope>
    <source>
        <strain evidence="4">T</strain>
    </source>
</reference>
<organism evidence="4 5">
    <name type="scientific">Podospora comata</name>
    <dbReference type="NCBI Taxonomy" id="48703"/>
    <lineage>
        <taxon>Eukaryota</taxon>
        <taxon>Fungi</taxon>
        <taxon>Dikarya</taxon>
        <taxon>Ascomycota</taxon>
        <taxon>Pezizomycotina</taxon>
        <taxon>Sordariomycetes</taxon>
        <taxon>Sordariomycetidae</taxon>
        <taxon>Sordariales</taxon>
        <taxon>Podosporaceae</taxon>
        <taxon>Podospora</taxon>
    </lineage>
</organism>